<dbReference type="FunFam" id="1.10.10.60:FF:000016">
    <property type="entry name" value="Transcriptional activator Myb isoform A"/>
    <property type="match status" value="1"/>
</dbReference>
<feature type="domain" description="HTH myb-type" evidence="9">
    <location>
        <begin position="51"/>
        <end position="97"/>
    </location>
</feature>
<feature type="domain" description="Myb-like" evidence="8">
    <location>
        <begin position="98"/>
        <end position="149"/>
    </location>
</feature>
<feature type="non-terminal residue" evidence="10">
    <location>
        <position position="1"/>
    </location>
</feature>
<dbReference type="CDD" id="cd00167">
    <property type="entry name" value="SANT"/>
    <property type="match status" value="3"/>
</dbReference>
<keyword evidence="4" id="KW-0238">DNA-binding</keyword>
<sequence length="1047" mass="115607">EMEDDKARMAVENINSRAQAEFVNNEDDDDALGELPPVRGRIGGPTRRSSKGGWTPEEDETLRRAVQCFKGKHWKKIAEFFPDRTDVQCLHRWQKVLNPELIKGPWTKEEDESIVELVNRHGAKKWSAIAKNLPGRIGKQCRERWHNHLNPAINKDAWTREEEFALIRAHQIYGNKWAELAKYLPGRTDNAIKNHWNSSIKKKLDSYLVSALGTQFPDFSVSQPMLMHTLSKAEEFSNVNGGAEMEEISECSQDSISTFCCRTGSLEVPTTASMQIECEKSESQKVTAKTNSDNDSNNLLGPLLSKCSKTENASLIRVGDPSHFHPPVSTARLAVSSCEMNELTESVITGSSCSLGSPKEVSKTIDIFTSGSLGVPVSFVSEAVKSAPSREDKILSSNVYTSQLANSTNMAGMPHSLRESAFPLSLPPICSGYSDIMLSSCVGCGDRACSTEMPPPTLNGSLSNDVGCSQSASEIHHSSHLLLDHRSTFWNAHIDTHNDSSVPVVSLAPNGKEGVQMNSKEEISYVHQEDPDSGTLFYEPPRLPSFDNPFVNCDLINSCNFIQQAYSPLGVRQMIMSSVNCSTPYTPWGSPFCDSSPEALLKSAAKSFRNTPSILRKRQRESSTLLQENQNDKRVTSEIDFGSLLSPRLLDKSKSALMDTSTAEFQMCSAEDDTLLPLNRKTIIVSPPYCIKQKTTEPAKSKEKQSGFAAEDRDHMKFADIEVMSDRESDRRQSDRDAIIRGNTKSVLKNDQTSGVLVEQNMNGPQMLMTSGNNPFKYLSSCSSPLTPKTLFGRRMKTPSKSRDMKGKVKSASGITYSPYGISPNLCEKKDPKLSSEVYGCQTSSVGASSPIDHVFDKDWLNSVPDLDIDGDDVSLEKCIGSPFDWNSPWSLDASLLMEKDEDPLHESTSMLRNINDGSEDAVGLMQHLCEQTASAYAQAEEILSSETRRKTLQTVSSARAFKFSLNEDNRDCKENMLFLEKNSQGGSHISSSSYTVPSQAGYSFPEFNAFSTPGRGGISGEELSRSFNGVSSDFCSPLLHLLKECR</sequence>
<dbReference type="FunFam" id="1.10.10.60:FF:000324">
    <property type="entry name" value="Transcription factor MYB3R-2"/>
    <property type="match status" value="1"/>
</dbReference>
<gene>
    <name evidence="10" type="ORF">KI387_012576</name>
</gene>
<dbReference type="PANTHER" id="PTHR45614">
    <property type="entry name" value="MYB PROTEIN-RELATED"/>
    <property type="match status" value="1"/>
</dbReference>
<name>A0AA38CR60_TAXCH</name>
<reference evidence="10 11" key="1">
    <citation type="journal article" date="2021" name="Nat. Plants">
        <title>The Taxus genome provides insights into paclitaxel biosynthesis.</title>
        <authorList>
            <person name="Xiong X."/>
            <person name="Gou J."/>
            <person name="Liao Q."/>
            <person name="Li Y."/>
            <person name="Zhou Q."/>
            <person name="Bi G."/>
            <person name="Li C."/>
            <person name="Du R."/>
            <person name="Wang X."/>
            <person name="Sun T."/>
            <person name="Guo L."/>
            <person name="Liang H."/>
            <person name="Lu P."/>
            <person name="Wu Y."/>
            <person name="Zhang Z."/>
            <person name="Ro D.K."/>
            <person name="Shang Y."/>
            <person name="Huang S."/>
            <person name="Yan J."/>
        </authorList>
    </citation>
    <scope>NUCLEOTIDE SEQUENCE [LARGE SCALE GENOMIC DNA]</scope>
    <source>
        <strain evidence="10">Ta-2019</strain>
    </source>
</reference>
<dbReference type="Proteomes" id="UP000824469">
    <property type="component" value="Unassembled WGS sequence"/>
</dbReference>
<feature type="compositionally biased region" description="Basic and acidic residues" evidence="7">
    <location>
        <begin position="723"/>
        <end position="739"/>
    </location>
</feature>
<proteinExistence type="predicted"/>
<comment type="caution">
    <text evidence="10">The sequence shown here is derived from an EMBL/GenBank/DDBJ whole genome shotgun (WGS) entry which is preliminary data.</text>
</comment>
<comment type="subcellular location">
    <subcellularLocation>
        <location evidence="1">Nucleus</location>
    </subcellularLocation>
</comment>
<dbReference type="FunFam" id="1.10.10.60:FF:000010">
    <property type="entry name" value="Transcriptional activator Myb isoform A"/>
    <property type="match status" value="1"/>
</dbReference>
<dbReference type="PROSITE" id="PS51294">
    <property type="entry name" value="HTH_MYB"/>
    <property type="match status" value="3"/>
</dbReference>
<evidence type="ECO:0000256" key="4">
    <source>
        <dbReference type="ARBA" id="ARBA00023125"/>
    </source>
</evidence>
<dbReference type="GO" id="GO:0000981">
    <property type="term" value="F:DNA-binding transcription factor activity, RNA polymerase II-specific"/>
    <property type="evidence" value="ECO:0007669"/>
    <property type="project" value="TreeGrafter"/>
</dbReference>
<dbReference type="InterPro" id="IPR050560">
    <property type="entry name" value="MYB_TF"/>
</dbReference>
<protein>
    <submittedName>
        <fullName evidence="10">Uncharacterized protein</fullName>
    </submittedName>
</protein>
<feature type="domain" description="Myb-like" evidence="8">
    <location>
        <begin position="46"/>
        <end position="97"/>
    </location>
</feature>
<accession>A0AA38CR60</accession>
<keyword evidence="11" id="KW-1185">Reference proteome</keyword>
<dbReference type="InterPro" id="IPR017930">
    <property type="entry name" value="Myb_dom"/>
</dbReference>
<dbReference type="GO" id="GO:0005634">
    <property type="term" value="C:nucleus"/>
    <property type="evidence" value="ECO:0007669"/>
    <property type="project" value="UniProtKB-SubCell"/>
</dbReference>
<dbReference type="AlphaFoldDB" id="A0AA38CR60"/>
<evidence type="ECO:0000256" key="3">
    <source>
        <dbReference type="ARBA" id="ARBA00023015"/>
    </source>
</evidence>
<feature type="domain" description="HTH myb-type" evidence="9">
    <location>
        <begin position="154"/>
        <end position="204"/>
    </location>
</feature>
<evidence type="ECO:0000256" key="6">
    <source>
        <dbReference type="ARBA" id="ARBA00023242"/>
    </source>
</evidence>
<dbReference type="EMBL" id="JAHRHJ020000009">
    <property type="protein sequence ID" value="KAH9300993.1"/>
    <property type="molecule type" value="Genomic_DNA"/>
</dbReference>
<evidence type="ECO:0000256" key="5">
    <source>
        <dbReference type="ARBA" id="ARBA00023163"/>
    </source>
</evidence>
<feature type="region of interest" description="Disordered" evidence="7">
    <location>
        <begin position="19"/>
        <end position="58"/>
    </location>
</feature>
<keyword evidence="2" id="KW-0677">Repeat</keyword>
<keyword evidence="5" id="KW-0804">Transcription</keyword>
<evidence type="ECO:0000313" key="10">
    <source>
        <dbReference type="EMBL" id="KAH9300993.1"/>
    </source>
</evidence>
<dbReference type="GO" id="GO:0000978">
    <property type="term" value="F:RNA polymerase II cis-regulatory region sequence-specific DNA binding"/>
    <property type="evidence" value="ECO:0007669"/>
    <property type="project" value="TreeGrafter"/>
</dbReference>
<evidence type="ECO:0000256" key="7">
    <source>
        <dbReference type="SAM" id="MobiDB-lite"/>
    </source>
</evidence>
<evidence type="ECO:0000256" key="1">
    <source>
        <dbReference type="ARBA" id="ARBA00004123"/>
    </source>
</evidence>
<organism evidence="10 11">
    <name type="scientific">Taxus chinensis</name>
    <name type="common">Chinese yew</name>
    <name type="synonym">Taxus wallichiana var. chinensis</name>
    <dbReference type="NCBI Taxonomy" id="29808"/>
    <lineage>
        <taxon>Eukaryota</taxon>
        <taxon>Viridiplantae</taxon>
        <taxon>Streptophyta</taxon>
        <taxon>Embryophyta</taxon>
        <taxon>Tracheophyta</taxon>
        <taxon>Spermatophyta</taxon>
        <taxon>Pinopsida</taxon>
        <taxon>Pinidae</taxon>
        <taxon>Conifers II</taxon>
        <taxon>Cupressales</taxon>
        <taxon>Taxaceae</taxon>
        <taxon>Taxus</taxon>
    </lineage>
</organism>
<dbReference type="SMART" id="SM00717">
    <property type="entry name" value="SANT"/>
    <property type="match status" value="3"/>
</dbReference>
<feature type="domain" description="HTH myb-type" evidence="9">
    <location>
        <begin position="98"/>
        <end position="153"/>
    </location>
</feature>
<feature type="region of interest" description="Disordered" evidence="7">
    <location>
        <begin position="789"/>
        <end position="810"/>
    </location>
</feature>
<dbReference type="PANTHER" id="PTHR45614:SF232">
    <property type="entry name" value="TRANSCRIPTION FACTOR MYB3R-2"/>
    <property type="match status" value="1"/>
</dbReference>
<dbReference type="PROSITE" id="PS50090">
    <property type="entry name" value="MYB_LIKE"/>
    <property type="match status" value="3"/>
</dbReference>
<keyword evidence="3" id="KW-0805">Transcription regulation</keyword>
<dbReference type="InterPro" id="IPR009057">
    <property type="entry name" value="Homeodomain-like_sf"/>
</dbReference>
<feature type="domain" description="Myb-like" evidence="8">
    <location>
        <begin position="150"/>
        <end position="200"/>
    </location>
</feature>
<dbReference type="Gene3D" id="1.10.10.60">
    <property type="entry name" value="Homeodomain-like"/>
    <property type="match status" value="3"/>
</dbReference>
<keyword evidence="6" id="KW-0539">Nucleus</keyword>
<dbReference type="InterPro" id="IPR001005">
    <property type="entry name" value="SANT/Myb"/>
</dbReference>
<evidence type="ECO:0000256" key="2">
    <source>
        <dbReference type="ARBA" id="ARBA00022737"/>
    </source>
</evidence>
<dbReference type="Pfam" id="PF00249">
    <property type="entry name" value="Myb_DNA-binding"/>
    <property type="match status" value="3"/>
</dbReference>
<dbReference type="OMA" id="IVSPPYC"/>
<evidence type="ECO:0000259" key="8">
    <source>
        <dbReference type="PROSITE" id="PS50090"/>
    </source>
</evidence>
<dbReference type="SUPFAM" id="SSF46689">
    <property type="entry name" value="Homeodomain-like"/>
    <property type="match status" value="2"/>
</dbReference>
<feature type="region of interest" description="Disordered" evidence="7">
    <location>
        <begin position="723"/>
        <end position="746"/>
    </location>
</feature>
<evidence type="ECO:0000313" key="11">
    <source>
        <dbReference type="Proteomes" id="UP000824469"/>
    </source>
</evidence>
<evidence type="ECO:0000259" key="9">
    <source>
        <dbReference type="PROSITE" id="PS51294"/>
    </source>
</evidence>